<organism evidence="4 5">
    <name type="scientific">Glossina austeni</name>
    <name type="common">Savannah tsetse fly</name>
    <dbReference type="NCBI Taxonomy" id="7395"/>
    <lineage>
        <taxon>Eukaryota</taxon>
        <taxon>Metazoa</taxon>
        <taxon>Ecdysozoa</taxon>
        <taxon>Arthropoda</taxon>
        <taxon>Hexapoda</taxon>
        <taxon>Insecta</taxon>
        <taxon>Pterygota</taxon>
        <taxon>Neoptera</taxon>
        <taxon>Endopterygota</taxon>
        <taxon>Diptera</taxon>
        <taxon>Brachycera</taxon>
        <taxon>Muscomorpha</taxon>
        <taxon>Hippoboscoidea</taxon>
        <taxon>Glossinidae</taxon>
        <taxon>Glossina</taxon>
    </lineage>
</organism>
<evidence type="ECO:0000313" key="5">
    <source>
        <dbReference type="Proteomes" id="UP000078200"/>
    </source>
</evidence>
<feature type="repeat" description="ANK" evidence="3">
    <location>
        <begin position="98"/>
        <end position="130"/>
    </location>
</feature>
<dbReference type="PROSITE" id="PS50088">
    <property type="entry name" value="ANK_REPEAT"/>
    <property type="match status" value="5"/>
</dbReference>
<proteinExistence type="predicted"/>
<evidence type="ECO:0000256" key="2">
    <source>
        <dbReference type="ARBA" id="ARBA00023043"/>
    </source>
</evidence>
<dbReference type="PANTHER" id="PTHR24198">
    <property type="entry name" value="ANKYRIN REPEAT AND PROTEIN KINASE DOMAIN-CONTAINING PROTEIN"/>
    <property type="match status" value="1"/>
</dbReference>
<dbReference type="VEuPathDB" id="VectorBase:GAUT039481"/>
<dbReference type="EnsemblMetazoa" id="GAUT039481-RA">
    <property type="protein sequence ID" value="GAUT039481-PA"/>
    <property type="gene ID" value="GAUT039481"/>
</dbReference>
<dbReference type="PANTHER" id="PTHR24198:SF194">
    <property type="entry name" value="INVERSIN-A"/>
    <property type="match status" value="1"/>
</dbReference>
<evidence type="ECO:0000256" key="1">
    <source>
        <dbReference type="ARBA" id="ARBA00022737"/>
    </source>
</evidence>
<dbReference type="InterPro" id="IPR036770">
    <property type="entry name" value="Ankyrin_rpt-contain_sf"/>
</dbReference>
<feature type="repeat" description="ANK" evidence="3">
    <location>
        <begin position="240"/>
        <end position="272"/>
    </location>
</feature>
<accession>A0A1A9VJQ1</accession>
<dbReference type="Proteomes" id="UP000078200">
    <property type="component" value="Unassembled WGS sequence"/>
</dbReference>
<name>A0A1A9VJQ1_GLOAU</name>
<keyword evidence="5" id="KW-1185">Reference proteome</keyword>
<keyword evidence="1" id="KW-0677">Repeat</keyword>
<dbReference type="SMART" id="SM00248">
    <property type="entry name" value="ANK"/>
    <property type="match status" value="5"/>
</dbReference>
<keyword evidence="2 3" id="KW-0040">ANK repeat</keyword>
<dbReference type="Gene3D" id="1.25.40.20">
    <property type="entry name" value="Ankyrin repeat-containing domain"/>
    <property type="match status" value="3"/>
</dbReference>
<dbReference type="SUPFAM" id="SSF48403">
    <property type="entry name" value="Ankyrin repeat"/>
    <property type="match status" value="1"/>
</dbReference>
<feature type="repeat" description="ANK" evidence="3">
    <location>
        <begin position="131"/>
        <end position="163"/>
    </location>
</feature>
<evidence type="ECO:0000313" key="4">
    <source>
        <dbReference type="EnsemblMetazoa" id="GAUT039481-PA"/>
    </source>
</evidence>
<dbReference type="AlphaFoldDB" id="A0A1A9VJQ1"/>
<dbReference type="Pfam" id="PF13637">
    <property type="entry name" value="Ank_4"/>
    <property type="match status" value="2"/>
</dbReference>
<sequence length="340" mass="38591">MSNNNNSSRELSNNTLARLLSKTPEQLKLYCKLLDNEKRQDFYEKVLKEMRKNPEVNQLKKLDEIAAVIEEAIEEGRKNVYQDKRLYAMARHLYGKLNPPDTLHSAAEKGDFYLTVYILSKGADLNAQDECSWTPLHYAVYSGNIDVVRFLIDQGANYNITDNEGTPKKRAMAPINEYGSTLFDEAIVGGGLDTIDLMSRKDVTYDCNNLLEIAILNGHLDVVEHLVEEKGVDVNFVGENGWTPLLYAVERDYIEIVKYLIEMGAHVNTTDEDGTTALHIAAEDCNFDMVKCLVEKGVNINVRDKNGNTPLRLAVQDSEYQDKRYKEDVKEYLLSRGAHI</sequence>
<evidence type="ECO:0000256" key="3">
    <source>
        <dbReference type="PROSITE-ProRule" id="PRU00023"/>
    </source>
</evidence>
<feature type="repeat" description="ANK" evidence="3">
    <location>
        <begin position="273"/>
        <end position="305"/>
    </location>
</feature>
<dbReference type="STRING" id="7395.A0A1A9VJQ1"/>
<dbReference type="InterPro" id="IPR002110">
    <property type="entry name" value="Ankyrin_rpt"/>
</dbReference>
<feature type="repeat" description="ANK" evidence="3">
    <location>
        <begin position="306"/>
        <end position="340"/>
    </location>
</feature>
<dbReference type="Pfam" id="PF12796">
    <property type="entry name" value="Ank_2"/>
    <property type="match status" value="1"/>
</dbReference>
<dbReference type="PROSITE" id="PS50297">
    <property type="entry name" value="ANK_REP_REGION"/>
    <property type="match status" value="5"/>
</dbReference>
<reference evidence="4" key="1">
    <citation type="submission" date="2020-05" db="UniProtKB">
        <authorList>
            <consortium name="EnsemblMetazoa"/>
        </authorList>
    </citation>
    <scope>IDENTIFICATION</scope>
    <source>
        <strain evidence="4">TTRI</strain>
    </source>
</reference>
<protein>
    <submittedName>
        <fullName evidence="4">ANK_REP_REGION domain-containing protein</fullName>
    </submittedName>
</protein>
<dbReference type="PRINTS" id="PR01415">
    <property type="entry name" value="ANKYRIN"/>
</dbReference>